<comment type="caution">
    <text evidence="5">The sequence shown here is derived from an EMBL/GenBank/DDBJ whole genome shotgun (WGS) entry which is preliminary data.</text>
</comment>
<dbReference type="SUPFAM" id="SSF53927">
    <property type="entry name" value="Cytidine deaminase-like"/>
    <property type="match status" value="1"/>
</dbReference>
<dbReference type="EMBL" id="JACBZD010000002">
    <property type="protein sequence ID" value="NYI07832.1"/>
    <property type="molecule type" value="Genomic_DNA"/>
</dbReference>
<dbReference type="GO" id="GO:0008270">
    <property type="term" value="F:zinc ion binding"/>
    <property type="evidence" value="ECO:0007669"/>
    <property type="project" value="InterPro"/>
</dbReference>
<dbReference type="PROSITE" id="PS00903">
    <property type="entry name" value="CYT_DCMP_DEAMINASES_1"/>
    <property type="match status" value="1"/>
</dbReference>
<evidence type="ECO:0000256" key="3">
    <source>
        <dbReference type="SAM" id="MobiDB-lite"/>
    </source>
</evidence>
<feature type="domain" description="CMP/dCMP-type deaminase" evidence="4">
    <location>
        <begin position="41"/>
        <end position="166"/>
    </location>
</feature>
<name>A0A853ABT2_9ACTN</name>
<evidence type="ECO:0000256" key="2">
    <source>
        <dbReference type="ARBA" id="ARBA00022833"/>
    </source>
</evidence>
<dbReference type="GO" id="GO:0016787">
    <property type="term" value="F:hydrolase activity"/>
    <property type="evidence" value="ECO:0007669"/>
    <property type="project" value="InterPro"/>
</dbReference>
<dbReference type="CDD" id="cd01285">
    <property type="entry name" value="nucleoside_deaminase"/>
    <property type="match status" value="1"/>
</dbReference>
<reference evidence="5 6" key="1">
    <citation type="submission" date="2020-07" db="EMBL/GenBank/DDBJ databases">
        <title>Sequencing the genomes of 1000 actinobacteria strains.</title>
        <authorList>
            <person name="Klenk H.-P."/>
        </authorList>
    </citation>
    <scope>NUCLEOTIDE SEQUENCE [LARGE SCALE GENOMIC DNA]</scope>
    <source>
        <strain evidence="5 6">DSM 42178</strain>
    </source>
</reference>
<keyword evidence="2" id="KW-0862">Zinc</keyword>
<feature type="region of interest" description="Disordered" evidence="3">
    <location>
        <begin position="1"/>
        <end position="36"/>
    </location>
</feature>
<dbReference type="InterPro" id="IPR016193">
    <property type="entry name" value="Cytidine_deaminase-like"/>
</dbReference>
<dbReference type="AlphaFoldDB" id="A0A853ABT2"/>
<dbReference type="PANTHER" id="PTHR11079">
    <property type="entry name" value="CYTOSINE DEAMINASE FAMILY MEMBER"/>
    <property type="match status" value="1"/>
</dbReference>
<dbReference type="Proteomes" id="UP000567795">
    <property type="component" value="Unassembled WGS sequence"/>
</dbReference>
<gene>
    <name evidence="5" type="ORF">FHU37_004861</name>
</gene>
<keyword evidence="6" id="KW-1185">Reference proteome</keyword>
<dbReference type="RefSeq" id="WP_179816771.1">
    <property type="nucleotide sequence ID" value="NZ_JACBZD010000002.1"/>
</dbReference>
<accession>A0A853ABT2</accession>
<proteinExistence type="predicted"/>
<evidence type="ECO:0000256" key="1">
    <source>
        <dbReference type="ARBA" id="ARBA00022723"/>
    </source>
</evidence>
<dbReference type="InterPro" id="IPR002125">
    <property type="entry name" value="CMP_dCMP_dom"/>
</dbReference>
<keyword evidence="1" id="KW-0479">Metal-binding</keyword>
<evidence type="ECO:0000313" key="6">
    <source>
        <dbReference type="Proteomes" id="UP000567795"/>
    </source>
</evidence>
<organism evidence="5 6">
    <name type="scientific">Allostreptomyces psammosilenae</name>
    <dbReference type="NCBI Taxonomy" id="1892865"/>
    <lineage>
        <taxon>Bacteria</taxon>
        <taxon>Bacillati</taxon>
        <taxon>Actinomycetota</taxon>
        <taxon>Actinomycetes</taxon>
        <taxon>Kitasatosporales</taxon>
        <taxon>Streptomycetaceae</taxon>
        <taxon>Allostreptomyces</taxon>
    </lineage>
</organism>
<dbReference type="InterPro" id="IPR016192">
    <property type="entry name" value="APOBEC/CMP_deaminase_Zn-bd"/>
</dbReference>
<feature type="compositionally biased region" description="Polar residues" evidence="3">
    <location>
        <begin position="17"/>
        <end position="26"/>
    </location>
</feature>
<dbReference type="Pfam" id="PF00383">
    <property type="entry name" value="dCMP_cyt_deam_1"/>
    <property type="match status" value="1"/>
</dbReference>
<dbReference type="PROSITE" id="PS51747">
    <property type="entry name" value="CYT_DCMP_DEAMINASES_2"/>
    <property type="match status" value="1"/>
</dbReference>
<dbReference type="PANTHER" id="PTHR11079:SF162">
    <property type="entry name" value="RIBOFLAVIN BIOSYNTHESIS PROTEIN PYRD, CHLOROPLASTIC"/>
    <property type="match status" value="1"/>
</dbReference>
<evidence type="ECO:0000259" key="4">
    <source>
        <dbReference type="PROSITE" id="PS51747"/>
    </source>
</evidence>
<evidence type="ECO:0000313" key="5">
    <source>
        <dbReference type="EMBL" id="NYI07832.1"/>
    </source>
</evidence>
<dbReference type="Gene3D" id="3.40.140.10">
    <property type="entry name" value="Cytidine Deaminase, domain 2"/>
    <property type="match status" value="1"/>
</dbReference>
<protein>
    <submittedName>
        <fullName evidence="5">tRNA(Arg) A34 adenosine deaminase TadA</fullName>
    </submittedName>
</protein>
<sequence>MRTPAEPVTSMEAAESTDPTEAAQSLETTADDETTADAAPSALPALWRLPFELAWRAFRAGSRPVGAVLRGPDGAVVALGRNRSREAVAPPGQLAGSDIAHAEINVLAQLPGGRDYYDHRLYTTLEPCLLCSSALINAHVGGVVYASPDPVWKEVADLPRVGGIVARRWVPRSGPAPGPLAVLGALLMDLWNARHAPSTPGGCGYPTLAARCLRIEGLLEADCAETAYQLLLPSIRTALNGTHREAHQQAHRRA</sequence>